<evidence type="ECO:0000313" key="5">
    <source>
        <dbReference type="EMBL" id="KAG2194828.1"/>
    </source>
</evidence>
<feature type="domain" description="BHLH" evidence="4">
    <location>
        <begin position="288"/>
        <end position="339"/>
    </location>
</feature>
<proteinExistence type="predicted"/>
<evidence type="ECO:0000256" key="3">
    <source>
        <dbReference type="SAM" id="MobiDB-lite"/>
    </source>
</evidence>
<dbReference type="Proteomes" id="UP000603453">
    <property type="component" value="Unassembled WGS sequence"/>
</dbReference>
<dbReference type="GO" id="GO:0003700">
    <property type="term" value="F:DNA-binding transcription factor activity"/>
    <property type="evidence" value="ECO:0007669"/>
    <property type="project" value="TreeGrafter"/>
</dbReference>
<comment type="caution">
    <text evidence="5">The sequence shown here is derived from an EMBL/GenBank/DDBJ whole genome shotgun (WGS) entry which is preliminary data.</text>
</comment>
<evidence type="ECO:0000313" key="6">
    <source>
        <dbReference type="Proteomes" id="UP000603453"/>
    </source>
</evidence>
<dbReference type="InterPro" id="IPR011598">
    <property type="entry name" value="bHLH_dom"/>
</dbReference>
<dbReference type="Pfam" id="PF00010">
    <property type="entry name" value="HLH"/>
    <property type="match status" value="1"/>
</dbReference>
<dbReference type="SMART" id="SM00353">
    <property type="entry name" value="HLH"/>
    <property type="match status" value="1"/>
</dbReference>
<feature type="compositionally biased region" description="Low complexity" evidence="3">
    <location>
        <begin position="224"/>
        <end position="247"/>
    </location>
</feature>
<sequence length="368" mass="43340">MSLSDDKYYLPSTLEPKRDEHSTDVKDREPLKNYLSSRQLPALDTLQNNYHNDDYIRIKLSGMSVGVSPNSSPRGHPQYQHEQRGSEYFPPQVEERRVFDPIRSSNQTPLIRRIMHQDPLLAQRRHSIANMDLNTRSSTNESHIYHHSQQTHQHQHHHQQQHQQQQLAGHYSAPSSPPLSSHQKLNKHTFSPYRIKSHNNNIDDDLPPPPLQQMRRNSSALVYRSNNNNLPSRRMSSSSSSSSSLNRMNQIGTFSKHHHQEEEEDEDDIIINKQQREDMEGLYSRSPELRISHKLAERKRRKEMKDLFEELKDALPVDKSMKTSKWEILSKAVEYIGMLRHRDYNMEQELVMLKHELETLKTETHTYR</sequence>
<feature type="region of interest" description="Disordered" evidence="3">
    <location>
        <begin position="1"/>
        <end position="37"/>
    </location>
</feature>
<dbReference type="GO" id="GO:0045944">
    <property type="term" value="P:positive regulation of transcription by RNA polymerase II"/>
    <property type="evidence" value="ECO:0007669"/>
    <property type="project" value="TreeGrafter"/>
</dbReference>
<dbReference type="PROSITE" id="PS50888">
    <property type="entry name" value="BHLH"/>
    <property type="match status" value="1"/>
</dbReference>
<protein>
    <recommendedName>
        <fullName evidence="4">BHLH domain-containing protein</fullName>
    </recommendedName>
</protein>
<evidence type="ECO:0000256" key="1">
    <source>
        <dbReference type="ARBA" id="ARBA00023125"/>
    </source>
</evidence>
<dbReference type="GO" id="GO:0090575">
    <property type="term" value="C:RNA polymerase II transcription regulator complex"/>
    <property type="evidence" value="ECO:0007669"/>
    <property type="project" value="TreeGrafter"/>
</dbReference>
<feature type="region of interest" description="Disordered" evidence="3">
    <location>
        <begin position="144"/>
        <end position="247"/>
    </location>
</feature>
<dbReference type="SUPFAM" id="SSF47459">
    <property type="entry name" value="HLH, helix-loop-helix DNA-binding domain"/>
    <property type="match status" value="1"/>
</dbReference>
<gene>
    <name evidence="5" type="ORF">INT47_007890</name>
</gene>
<dbReference type="PANTHER" id="PTHR10328:SF15">
    <property type="entry name" value="BHLH TRANSCRIPTION FACTOR"/>
    <property type="match status" value="1"/>
</dbReference>
<dbReference type="OrthoDB" id="8964853at2759"/>
<dbReference type="Gene3D" id="4.10.280.10">
    <property type="entry name" value="Helix-loop-helix DNA-binding domain"/>
    <property type="match status" value="1"/>
</dbReference>
<dbReference type="InterPro" id="IPR036638">
    <property type="entry name" value="HLH_DNA-bd_sf"/>
</dbReference>
<evidence type="ECO:0000256" key="2">
    <source>
        <dbReference type="ARBA" id="ARBA00023242"/>
    </source>
</evidence>
<keyword evidence="6" id="KW-1185">Reference proteome</keyword>
<dbReference type="GO" id="GO:0003677">
    <property type="term" value="F:DNA binding"/>
    <property type="evidence" value="ECO:0007669"/>
    <property type="project" value="UniProtKB-KW"/>
</dbReference>
<accession>A0A8H7UWM9</accession>
<dbReference type="EMBL" id="JAEPRD010000186">
    <property type="protein sequence ID" value="KAG2194828.1"/>
    <property type="molecule type" value="Genomic_DNA"/>
</dbReference>
<feature type="compositionally biased region" description="Basic and acidic residues" evidence="3">
    <location>
        <begin position="15"/>
        <end position="31"/>
    </location>
</feature>
<dbReference type="PANTHER" id="PTHR10328">
    <property type="entry name" value="PROTEIN MAX MYC-ASSOCIATED FACTOR X"/>
    <property type="match status" value="1"/>
</dbReference>
<organism evidence="5 6">
    <name type="scientific">Mucor saturninus</name>
    <dbReference type="NCBI Taxonomy" id="64648"/>
    <lineage>
        <taxon>Eukaryota</taxon>
        <taxon>Fungi</taxon>
        <taxon>Fungi incertae sedis</taxon>
        <taxon>Mucoromycota</taxon>
        <taxon>Mucoromycotina</taxon>
        <taxon>Mucoromycetes</taxon>
        <taxon>Mucorales</taxon>
        <taxon>Mucorineae</taxon>
        <taxon>Mucoraceae</taxon>
        <taxon>Mucor</taxon>
    </lineage>
</organism>
<feature type="region of interest" description="Disordered" evidence="3">
    <location>
        <begin position="66"/>
        <end position="89"/>
    </location>
</feature>
<keyword evidence="2" id="KW-0539">Nucleus</keyword>
<name>A0A8H7UWM9_9FUNG</name>
<keyword evidence="1" id="KW-0238">DNA-binding</keyword>
<dbReference type="AlphaFoldDB" id="A0A8H7UWM9"/>
<evidence type="ECO:0000259" key="4">
    <source>
        <dbReference type="PROSITE" id="PS50888"/>
    </source>
</evidence>
<dbReference type="GO" id="GO:0046983">
    <property type="term" value="F:protein dimerization activity"/>
    <property type="evidence" value="ECO:0007669"/>
    <property type="project" value="InterPro"/>
</dbReference>
<reference evidence="5" key="1">
    <citation type="submission" date="2020-12" db="EMBL/GenBank/DDBJ databases">
        <title>Metabolic potential, ecology and presence of endohyphal bacteria is reflected in genomic diversity of Mucoromycotina.</title>
        <authorList>
            <person name="Muszewska A."/>
            <person name="Okrasinska A."/>
            <person name="Steczkiewicz K."/>
            <person name="Drgas O."/>
            <person name="Orlowska M."/>
            <person name="Perlinska-Lenart U."/>
            <person name="Aleksandrzak-Piekarczyk T."/>
            <person name="Szatraj K."/>
            <person name="Zielenkiewicz U."/>
            <person name="Pilsyk S."/>
            <person name="Malc E."/>
            <person name="Mieczkowski P."/>
            <person name="Kruszewska J.S."/>
            <person name="Biernat P."/>
            <person name="Pawlowska J."/>
        </authorList>
    </citation>
    <scope>NUCLEOTIDE SEQUENCE</scope>
    <source>
        <strain evidence="5">WA0000017839</strain>
    </source>
</reference>